<evidence type="ECO:0000313" key="7">
    <source>
        <dbReference type="Proteomes" id="UP000219621"/>
    </source>
</evidence>
<dbReference type="RefSeq" id="WP_097277108.1">
    <property type="nucleotide sequence ID" value="NZ_OCNJ01000001.1"/>
</dbReference>
<evidence type="ECO:0000256" key="2">
    <source>
        <dbReference type="ARBA" id="ARBA00022723"/>
    </source>
</evidence>
<dbReference type="OrthoDB" id="7066910at2"/>
<dbReference type="EMBL" id="OCNJ01000001">
    <property type="protein sequence ID" value="SOD89355.1"/>
    <property type="molecule type" value="Genomic_DNA"/>
</dbReference>
<evidence type="ECO:0000313" key="6">
    <source>
        <dbReference type="EMBL" id="SOD89355.1"/>
    </source>
</evidence>
<reference evidence="6 7" key="1">
    <citation type="submission" date="2017-09" db="EMBL/GenBank/DDBJ databases">
        <authorList>
            <person name="Ehlers B."/>
            <person name="Leendertz F.H."/>
        </authorList>
    </citation>
    <scope>NUCLEOTIDE SEQUENCE [LARGE SCALE GENOMIC DNA]</scope>
    <source>
        <strain evidence="6 7">USBA 140</strain>
    </source>
</reference>
<dbReference type="Gene3D" id="3.90.79.10">
    <property type="entry name" value="Nucleoside Triphosphate Pyrophosphohydrolase"/>
    <property type="match status" value="1"/>
</dbReference>
<keyword evidence="3" id="KW-0378">Hydrolase</keyword>
<organism evidence="6 7">
    <name type="scientific">Caenispirillum bisanense</name>
    <dbReference type="NCBI Taxonomy" id="414052"/>
    <lineage>
        <taxon>Bacteria</taxon>
        <taxon>Pseudomonadati</taxon>
        <taxon>Pseudomonadota</taxon>
        <taxon>Alphaproteobacteria</taxon>
        <taxon>Rhodospirillales</taxon>
        <taxon>Novispirillaceae</taxon>
        <taxon>Caenispirillum</taxon>
    </lineage>
</organism>
<evidence type="ECO:0000256" key="4">
    <source>
        <dbReference type="ARBA" id="ARBA00022842"/>
    </source>
</evidence>
<keyword evidence="2" id="KW-0479">Metal-binding</keyword>
<evidence type="ECO:0000259" key="5">
    <source>
        <dbReference type="PROSITE" id="PS51462"/>
    </source>
</evidence>
<dbReference type="AlphaFoldDB" id="A0A286G1F7"/>
<keyword evidence="4" id="KW-0460">Magnesium</keyword>
<dbReference type="GO" id="GO:0005737">
    <property type="term" value="C:cytoplasm"/>
    <property type="evidence" value="ECO:0007669"/>
    <property type="project" value="TreeGrafter"/>
</dbReference>
<protein>
    <submittedName>
        <fullName evidence="6">8-oxo-dGTP pyrophosphatase MutT, NUDIX family</fullName>
    </submittedName>
</protein>
<dbReference type="InterPro" id="IPR015797">
    <property type="entry name" value="NUDIX_hydrolase-like_dom_sf"/>
</dbReference>
<proteinExistence type="predicted"/>
<dbReference type="CDD" id="cd04666">
    <property type="entry name" value="NUDIX_DIPP2_like_Nudt4"/>
    <property type="match status" value="1"/>
</dbReference>
<evidence type="ECO:0000256" key="3">
    <source>
        <dbReference type="ARBA" id="ARBA00022801"/>
    </source>
</evidence>
<comment type="cofactor">
    <cofactor evidence="1">
        <name>Mg(2+)</name>
        <dbReference type="ChEBI" id="CHEBI:18420"/>
    </cofactor>
</comment>
<feature type="domain" description="Nudix hydrolase" evidence="5">
    <location>
        <begin position="9"/>
        <end position="140"/>
    </location>
</feature>
<dbReference type="PANTHER" id="PTHR12629">
    <property type="entry name" value="DIPHOSPHOINOSITOL POLYPHOSPHATE PHOSPHOHYDROLASE"/>
    <property type="match status" value="1"/>
</dbReference>
<dbReference type="PROSITE" id="PS51462">
    <property type="entry name" value="NUDIX"/>
    <property type="match status" value="1"/>
</dbReference>
<dbReference type="GO" id="GO:0016462">
    <property type="term" value="F:pyrophosphatase activity"/>
    <property type="evidence" value="ECO:0007669"/>
    <property type="project" value="InterPro"/>
</dbReference>
<dbReference type="Proteomes" id="UP000219621">
    <property type="component" value="Unassembled WGS sequence"/>
</dbReference>
<gene>
    <name evidence="6" type="ORF">SAMN05421508_101192</name>
</gene>
<sequence length="164" mass="17993">MTKTKKAGPNRQCAAIPYVIKDGHVQVLLLTSRGTGRWIVPKGWPKKKHSAAETAALEAFEEGGVVGDVTPEPIGSYTYTKALNCGALQPLAVDVFALRVRYEALDWPERGQRKRVWVTPEEASLMVAELELADLLARFASVERRARAAHEGAFVRSPVANMPI</sequence>
<dbReference type="InterPro" id="IPR000086">
    <property type="entry name" value="NUDIX_hydrolase_dom"/>
</dbReference>
<keyword evidence="7" id="KW-1185">Reference proteome</keyword>
<dbReference type="InterPro" id="IPR047198">
    <property type="entry name" value="DDP-like_NUDIX"/>
</dbReference>
<evidence type="ECO:0000256" key="1">
    <source>
        <dbReference type="ARBA" id="ARBA00001946"/>
    </source>
</evidence>
<accession>A0A286G1F7</accession>
<dbReference type="PANTHER" id="PTHR12629:SF0">
    <property type="entry name" value="DIPHOSPHOINOSITOL-POLYPHOSPHATE DIPHOSPHATASE"/>
    <property type="match status" value="1"/>
</dbReference>
<dbReference type="GO" id="GO:0046872">
    <property type="term" value="F:metal ion binding"/>
    <property type="evidence" value="ECO:0007669"/>
    <property type="project" value="UniProtKB-KW"/>
</dbReference>
<name>A0A286G1F7_9PROT</name>
<dbReference type="SUPFAM" id="SSF55811">
    <property type="entry name" value="Nudix"/>
    <property type="match status" value="1"/>
</dbReference>
<dbReference type="Pfam" id="PF00293">
    <property type="entry name" value="NUDIX"/>
    <property type="match status" value="1"/>
</dbReference>